<comment type="caution">
    <text evidence="1">The sequence shown here is derived from an EMBL/GenBank/DDBJ whole genome shotgun (WGS) entry which is preliminary data.</text>
</comment>
<evidence type="ECO:0008006" key="3">
    <source>
        <dbReference type="Google" id="ProtNLM"/>
    </source>
</evidence>
<evidence type="ECO:0000313" key="2">
    <source>
        <dbReference type="Proteomes" id="UP001597393"/>
    </source>
</evidence>
<accession>A0ABW5NIZ7</accession>
<keyword evidence="2" id="KW-1185">Reference proteome</keyword>
<dbReference type="RefSeq" id="WP_380868587.1">
    <property type="nucleotide sequence ID" value="NZ_JBHUMA010000006.1"/>
</dbReference>
<proteinExistence type="predicted"/>
<name>A0ABW5NIZ7_9SPHI</name>
<evidence type="ECO:0000313" key="1">
    <source>
        <dbReference type="EMBL" id="MFD2598573.1"/>
    </source>
</evidence>
<organism evidence="1 2">
    <name type="scientific">Sphingobacterium corticis</name>
    <dbReference type="NCBI Taxonomy" id="1812823"/>
    <lineage>
        <taxon>Bacteria</taxon>
        <taxon>Pseudomonadati</taxon>
        <taxon>Bacteroidota</taxon>
        <taxon>Sphingobacteriia</taxon>
        <taxon>Sphingobacteriales</taxon>
        <taxon>Sphingobacteriaceae</taxon>
        <taxon>Sphingobacterium</taxon>
    </lineage>
</organism>
<sequence>MKLNTILVAGACASVLFTTSCQPSMGERQLKYTHTTLVDKDAYNAIRIIGGKVPYELDYASHVEANGTSENKALAAKVQATFAGMLAELDTLATKNQVDFPVLGAKQFKAENGEHTAEHVAATDSTAAIAHADHAEHGHAHGAADHYQHHVQHEVALIKDQFTRLSRNTNKELRDYAASKLEALSELYKQAGGTEEAGGHH</sequence>
<dbReference type="Proteomes" id="UP001597393">
    <property type="component" value="Unassembled WGS sequence"/>
</dbReference>
<reference evidence="2" key="1">
    <citation type="journal article" date="2019" name="Int. J. Syst. Evol. Microbiol.">
        <title>The Global Catalogue of Microorganisms (GCM) 10K type strain sequencing project: providing services to taxonomists for standard genome sequencing and annotation.</title>
        <authorList>
            <consortium name="The Broad Institute Genomics Platform"/>
            <consortium name="The Broad Institute Genome Sequencing Center for Infectious Disease"/>
            <person name="Wu L."/>
            <person name="Ma J."/>
        </authorList>
    </citation>
    <scope>NUCLEOTIDE SEQUENCE [LARGE SCALE GENOMIC DNA]</scope>
    <source>
        <strain evidence="2">KCTC 42248</strain>
    </source>
</reference>
<protein>
    <recommendedName>
        <fullName evidence="3">DUF4142 domain-containing protein</fullName>
    </recommendedName>
</protein>
<dbReference type="PROSITE" id="PS51257">
    <property type="entry name" value="PROKAR_LIPOPROTEIN"/>
    <property type="match status" value="1"/>
</dbReference>
<gene>
    <name evidence="1" type="ORF">ACFSQ3_06370</name>
</gene>
<dbReference type="EMBL" id="JBHUMA010000006">
    <property type="protein sequence ID" value="MFD2598573.1"/>
    <property type="molecule type" value="Genomic_DNA"/>
</dbReference>